<sequence length="257" mass="28233">MCSLVPAVQAQPTRSGRDDGRTGFVAGLHDDPALGEARYTPEFVKRWNRFATPAGRSWRVDETCLKIRGRWVYLYRAVDRSGWPDGGLHAQGEARSGRGQSLFQQGDQASGPVAGDHHARWLCCLAPRGARDDGRWFAPQTSLETSFDILNNSFAGVEKLASLNLQVFKSTLPENQEIAARALSAKDPQELFALQASQAQPTAGKVQSYLRHIYKIMSGTQAEFTMAFKAQANGTRTMRGPLSTTSGSTHRPEAKRP</sequence>
<gene>
    <name evidence="4" type="ORF">GCT13_37815</name>
</gene>
<dbReference type="Proteomes" id="UP000484381">
    <property type="component" value="Unassembled WGS sequence"/>
</dbReference>
<evidence type="ECO:0000313" key="5">
    <source>
        <dbReference type="Proteomes" id="UP000484381"/>
    </source>
</evidence>
<protein>
    <submittedName>
        <fullName evidence="4">DDE-type integrase/transposase/recombinase</fullName>
    </submittedName>
</protein>
<dbReference type="Pfam" id="PF13610">
    <property type="entry name" value="DDE_Tnp_IS240"/>
    <property type="match status" value="1"/>
</dbReference>
<dbReference type="Pfam" id="PF09361">
    <property type="entry name" value="Phasin_2"/>
    <property type="match status" value="1"/>
</dbReference>
<feature type="region of interest" description="Disordered" evidence="1">
    <location>
        <begin position="1"/>
        <end position="27"/>
    </location>
</feature>
<dbReference type="InterPro" id="IPR010127">
    <property type="entry name" value="Phasin_subfam-1"/>
</dbReference>
<evidence type="ECO:0000259" key="2">
    <source>
        <dbReference type="Pfam" id="PF09361"/>
    </source>
</evidence>
<dbReference type="AlphaFoldDB" id="A0A7X1NJ11"/>
<feature type="domain" description="Phasin" evidence="2">
    <location>
        <begin position="140"/>
        <end position="231"/>
    </location>
</feature>
<proteinExistence type="predicted"/>
<evidence type="ECO:0000259" key="3">
    <source>
        <dbReference type="Pfam" id="PF13610"/>
    </source>
</evidence>
<organism evidence="4 5">
    <name type="scientific">Paraburkholderia franconis</name>
    <dbReference type="NCBI Taxonomy" id="2654983"/>
    <lineage>
        <taxon>Bacteria</taxon>
        <taxon>Pseudomonadati</taxon>
        <taxon>Pseudomonadota</taxon>
        <taxon>Betaproteobacteria</taxon>
        <taxon>Burkholderiales</taxon>
        <taxon>Burkholderiaceae</taxon>
        <taxon>Paraburkholderia</taxon>
    </lineage>
</organism>
<evidence type="ECO:0000256" key="1">
    <source>
        <dbReference type="SAM" id="MobiDB-lite"/>
    </source>
</evidence>
<dbReference type="InterPro" id="IPR018968">
    <property type="entry name" value="Phasin"/>
</dbReference>
<feature type="region of interest" description="Disordered" evidence="1">
    <location>
        <begin position="88"/>
        <end position="114"/>
    </location>
</feature>
<dbReference type="EMBL" id="WHNP01000066">
    <property type="protein sequence ID" value="MPW22433.1"/>
    <property type="molecule type" value="Genomic_DNA"/>
</dbReference>
<evidence type="ECO:0000313" key="4">
    <source>
        <dbReference type="EMBL" id="MPW22433.1"/>
    </source>
</evidence>
<feature type="compositionally biased region" description="Polar residues" evidence="1">
    <location>
        <begin position="235"/>
        <end position="249"/>
    </location>
</feature>
<feature type="compositionally biased region" description="Polar residues" evidence="1">
    <location>
        <begin position="98"/>
        <end position="108"/>
    </location>
</feature>
<keyword evidence="5" id="KW-1185">Reference proteome</keyword>
<comment type="caution">
    <text evidence="4">The sequence shown here is derived from an EMBL/GenBank/DDBJ whole genome shotgun (WGS) entry which is preliminary data.</text>
</comment>
<name>A0A7X1NJ11_9BURK</name>
<feature type="domain" description="DDE" evidence="3">
    <location>
        <begin position="56"/>
        <end position="82"/>
    </location>
</feature>
<accession>A0A7X1NJ11</accession>
<dbReference type="NCBIfam" id="TIGR01841">
    <property type="entry name" value="phasin"/>
    <property type="match status" value="1"/>
</dbReference>
<dbReference type="InterPro" id="IPR032874">
    <property type="entry name" value="DDE_dom"/>
</dbReference>
<reference evidence="4 5" key="1">
    <citation type="submission" date="2019-10" db="EMBL/GenBank/DDBJ databases">
        <title>Paraburkholderia sp. isolated from nodules of Mimosa pudica from Brazilian Atlantic Forest soils.</title>
        <authorList>
            <person name="Paulitsch F."/>
            <person name="Hungria M."/>
            <person name="Dall'Agnol R."/>
        </authorList>
    </citation>
    <scope>NUCLEOTIDE SEQUENCE [LARGE SCALE GENOMIC DNA]</scope>
    <source>
        <strain evidence="4 5">CNPSo 3157</strain>
    </source>
</reference>
<feature type="region of interest" description="Disordered" evidence="1">
    <location>
        <begin position="235"/>
        <end position="257"/>
    </location>
</feature>